<accession>M5RT34</accession>
<proteinExistence type="predicted"/>
<comment type="caution">
    <text evidence="2">The sequence shown here is derived from an EMBL/GenBank/DDBJ whole genome shotgun (WGS) entry which is preliminary data.</text>
</comment>
<sequence length="45" mass="4984">MFRQKSQGDLPEEYEPPKITDRCGEAPKRKDAGSCRIGANGGLFE</sequence>
<feature type="region of interest" description="Disordered" evidence="1">
    <location>
        <begin position="1"/>
        <end position="45"/>
    </location>
</feature>
<reference evidence="2 3" key="1">
    <citation type="journal article" date="2013" name="Mar. Genomics">
        <title>Expression of sulfatases in Rhodopirellula baltica and the diversity of sulfatases in the genus Rhodopirellula.</title>
        <authorList>
            <person name="Wegner C.E."/>
            <person name="Richter-Heitmann T."/>
            <person name="Klindworth A."/>
            <person name="Klockow C."/>
            <person name="Richter M."/>
            <person name="Achstetter T."/>
            <person name="Glockner F.O."/>
            <person name="Harder J."/>
        </authorList>
    </citation>
    <scope>NUCLEOTIDE SEQUENCE [LARGE SCALE GENOMIC DNA]</scope>
    <source>
        <strain evidence="2 3">SM1</strain>
    </source>
</reference>
<protein>
    <submittedName>
        <fullName evidence="2">Uncharacterized protein</fullName>
    </submittedName>
</protein>
<evidence type="ECO:0000256" key="1">
    <source>
        <dbReference type="SAM" id="MobiDB-lite"/>
    </source>
</evidence>
<dbReference type="Proteomes" id="UP000011991">
    <property type="component" value="Unassembled WGS sequence"/>
</dbReference>
<dbReference type="EMBL" id="ANOG01000099">
    <property type="protein sequence ID" value="EMI22450.1"/>
    <property type="molecule type" value="Genomic_DNA"/>
</dbReference>
<dbReference type="AlphaFoldDB" id="M5RT34"/>
<name>M5RT34_9BACT</name>
<evidence type="ECO:0000313" key="2">
    <source>
        <dbReference type="EMBL" id="EMI22450.1"/>
    </source>
</evidence>
<keyword evidence="3" id="KW-1185">Reference proteome</keyword>
<evidence type="ECO:0000313" key="3">
    <source>
        <dbReference type="Proteomes" id="UP000011991"/>
    </source>
</evidence>
<feature type="compositionally biased region" description="Basic and acidic residues" evidence="1">
    <location>
        <begin position="15"/>
        <end position="33"/>
    </location>
</feature>
<organism evidence="2 3">
    <name type="scientific">Rhodopirellula maiorica SM1</name>
    <dbReference type="NCBI Taxonomy" id="1265738"/>
    <lineage>
        <taxon>Bacteria</taxon>
        <taxon>Pseudomonadati</taxon>
        <taxon>Planctomycetota</taxon>
        <taxon>Planctomycetia</taxon>
        <taxon>Pirellulales</taxon>
        <taxon>Pirellulaceae</taxon>
        <taxon>Novipirellula</taxon>
    </lineage>
</organism>
<gene>
    <name evidence="2" type="ORF">RMSM_00620</name>
</gene>